<dbReference type="PRINTS" id="PR01438">
    <property type="entry name" value="UNVRSLSTRESS"/>
</dbReference>
<accession>F6WV34</accession>
<keyword evidence="4" id="KW-1185">Reference proteome</keyword>
<dbReference type="STRING" id="7719.ENSCINP00000007655"/>
<feature type="domain" description="UspA" evidence="2">
    <location>
        <begin position="2"/>
        <end position="145"/>
    </location>
</feature>
<reference evidence="4" key="1">
    <citation type="journal article" date="2002" name="Science">
        <title>The draft genome of Ciona intestinalis: insights into chordate and vertebrate origins.</title>
        <authorList>
            <person name="Dehal P."/>
            <person name="Satou Y."/>
            <person name="Campbell R.K."/>
            <person name="Chapman J."/>
            <person name="Degnan B."/>
            <person name="De Tomaso A."/>
            <person name="Davidson B."/>
            <person name="Di Gregorio A."/>
            <person name="Gelpke M."/>
            <person name="Goodstein D.M."/>
            <person name="Harafuji N."/>
            <person name="Hastings K.E."/>
            <person name="Ho I."/>
            <person name="Hotta K."/>
            <person name="Huang W."/>
            <person name="Kawashima T."/>
            <person name="Lemaire P."/>
            <person name="Martinez D."/>
            <person name="Meinertzhagen I.A."/>
            <person name="Necula S."/>
            <person name="Nonaka M."/>
            <person name="Putnam N."/>
            <person name="Rash S."/>
            <person name="Saiga H."/>
            <person name="Satake M."/>
            <person name="Terry A."/>
            <person name="Yamada L."/>
            <person name="Wang H.G."/>
            <person name="Awazu S."/>
            <person name="Azumi K."/>
            <person name="Boore J."/>
            <person name="Branno M."/>
            <person name="Chin-Bow S."/>
            <person name="DeSantis R."/>
            <person name="Doyle S."/>
            <person name="Francino P."/>
            <person name="Keys D.N."/>
            <person name="Haga S."/>
            <person name="Hayashi H."/>
            <person name="Hino K."/>
            <person name="Imai K.S."/>
            <person name="Inaba K."/>
            <person name="Kano S."/>
            <person name="Kobayashi K."/>
            <person name="Kobayashi M."/>
            <person name="Lee B.I."/>
            <person name="Makabe K.W."/>
            <person name="Manohar C."/>
            <person name="Matassi G."/>
            <person name="Medina M."/>
            <person name="Mochizuki Y."/>
            <person name="Mount S."/>
            <person name="Morishita T."/>
            <person name="Miura S."/>
            <person name="Nakayama A."/>
            <person name="Nishizaka S."/>
            <person name="Nomoto H."/>
            <person name="Ohta F."/>
            <person name="Oishi K."/>
            <person name="Rigoutsos I."/>
            <person name="Sano M."/>
            <person name="Sasaki A."/>
            <person name="Sasakura Y."/>
            <person name="Shoguchi E."/>
            <person name="Shin-i T."/>
            <person name="Spagnuolo A."/>
            <person name="Stainier D."/>
            <person name="Suzuki M.M."/>
            <person name="Tassy O."/>
            <person name="Takatori N."/>
            <person name="Tokuoka M."/>
            <person name="Yagi K."/>
            <person name="Yoshizaki F."/>
            <person name="Wada S."/>
            <person name="Zhang C."/>
            <person name="Hyatt P.D."/>
            <person name="Larimer F."/>
            <person name="Detter C."/>
            <person name="Doggett N."/>
            <person name="Glavina T."/>
            <person name="Hawkins T."/>
            <person name="Richardson P."/>
            <person name="Lucas S."/>
            <person name="Kohara Y."/>
            <person name="Levine M."/>
            <person name="Satoh N."/>
            <person name="Rokhsar D.S."/>
        </authorList>
    </citation>
    <scope>NUCLEOTIDE SEQUENCE [LARGE SCALE GENOMIC DNA]</scope>
</reference>
<feature type="coiled-coil region" evidence="1">
    <location>
        <begin position="53"/>
        <end position="80"/>
    </location>
</feature>
<dbReference type="CDD" id="cd23659">
    <property type="entry name" value="USP_At3g01520-like"/>
    <property type="match status" value="1"/>
</dbReference>
<sequence>MKVLVAVDPSNIAEGAFDWYIKNVHQPDNEIVVCHQAEQPKLPTLGHGGAFPAEEIARIMTEHNKTLADLENQYTMKSKQAKKSKVVVETTEGKPGQAIVKLAEKSQVDLIVMGTRGQGAIRRTILGSVSDYVLHHTKIPVLICHG</sequence>
<dbReference type="InterPro" id="IPR014729">
    <property type="entry name" value="Rossmann-like_a/b/a_fold"/>
</dbReference>
<reference evidence="3" key="3">
    <citation type="submission" date="2025-09" db="UniProtKB">
        <authorList>
            <consortium name="Ensembl"/>
        </authorList>
    </citation>
    <scope>IDENTIFICATION</scope>
</reference>
<evidence type="ECO:0000313" key="4">
    <source>
        <dbReference type="Proteomes" id="UP000008144"/>
    </source>
</evidence>
<dbReference type="PANTHER" id="PTHR46989:SF3">
    <property type="entry name" value="USPA DOMAIN-CONTAINING PROTEIN"/>
    <property type="match status" value="1"/>
</dbReference>
<dbReference type="PANTHER" id="PTHR46989">
    <property type="entry name" value="USP DOMAIN-CONTAINING PROTEIN"/>
    <property type="match status" value="1"/>
</dbReference>
<evidence type="ECO:0000259" key="2">
    <source>
        <dbReference type="Pfam" id="PF00582"/>
    </source>
</evidence>
<dbReference type="FunCoup" id="A0A1W2W2Y7">
    <property type="interactions" value="1"/>
</dbReference>
<name>A0A1W2W2Y7_CIOIN</name>
<organism evidence="3 4">
    <name type="scientific">Ciona intestinalis</name>
    <name type="common">Transparent sea squirt</name>
    <name type="synonym">Ascidia intestinalis</name>
    <dbReference type="NCBI Taxonomy" id="7719"/>
    <lineage>
        <taxon>Eukaryota</taxon>
        <taxon>Metazoa</taxon>
        <taxon>Chordata</taxon>
        <taxon>Tunicata</taxon>
        <taxon>Ascidiacea</taxon>
        <taxon>Phlebobranchia</taxon>
        <taxon>Cionidae</taxon>
        <taxon>Ciona</taxon>
    </lineage>
</organism>
<dbReference type="GeneTree" id="ENSGT00390000014691"/>
<proteinExistence type="predicted"/>
<dbReference type="Ensembl" id="ENSCINT00000007655.3">
    <property type="protein sequence ID" value="ENSCINP00000007655.3"/>
    <property type="gene ID" value="ENSCING00000003709.3"/>
</dbReference>
<protein>
    <submittedName>
        <fullName evidence="3">Universal stress protein YxiE-like</fullName>
    </submittedName>
</protein>
<dbReference type="GeneID" id="100180855"/>
<evidence type="ECO:0000256" key="1">
    <source>
        <dbReference type="SAM" id="Coils"/>
    </source>
</evidence>
<dbReference type="RefSeq" id="XP_002122447.1">
    <property type="nucleotide sequence ID" value="XM_002122411.5"/>
</dbReference>
<dbReference type="SUPFAM" id="SSF52402">
    <property type="entry name" value="Adenine nucleotide alpha hydrolases-like"/>
    <property type="match status" value="1"/>
</dbReference>
<dbReference type="OrthoDB" id="843225at2759"/>
<dbReference type="InParanoid" id="A0A1W2W2Y7"/>
<dbReference type="Gene3D" id="3.40.50.620">
    <property type="entry name" value="HUPs"/>
    <property type="match status" value="1"/>
</dbReference>
<dbReference type="AlphaFoldDB" id="A0A1W2W2Y7"/>
<dbReference type="InterPro" id="IPR006015">
    <property type="entry name" value="Universal_stress_UspA"/>
</dbReference>
<keyword evidence="1" id="KW-0175">Coiled coil</keyword>
<dbReference type="Pfam" id="PF00582">
    <property type="entry name" value="Usp"/>
    <property type="match status" value="1"/>
</dbReference>
<gene>
    <name evidence="3" type="primary">LOC100180855</name>
</gene>
<dbReference type="Proteomes" id="UP000008144">
    <property type="component" value="Unassembled WGS sequence"/>
</dbReference>
<dbReference type="InterPro" id="IPR006016">
    <property type="entry name" value="UspA"/>
</dbReference>
<reference evidence="3" key="2">
    <citation type="submission" date="2025-08" db="UniProtKB">
        <authorList>
            <consortium name="Ensembl"/>
        </authorList>
    </citation>
    <scope>IDENTIFICATION</scope>
</reference>
<dbReference type="KEGG" id="cin:100180855"/>
<evidence type="ECO:0000313" key="3">
    <source>
        <dbReference type="Ensembl" id="ENSCINP00000007655.3"/>
    </source>
</evidence>
<dbReference type="eggNOG" id="ENOG502RXWD">
    <property type="taxonomic scope" value="Eukaryota"/>
</dbReference>
<accession>A0A1W2W2Y7</accession>